<dbReference type="Proteomes" id="UP000182631">
    <property type="component" value="Unassembled WGS sequence"/>
</dbReference>
<name>A0A164Z3T9_9SYNE</name>
<organism evidence="1 2">
    <name type="scientific">Candidatus Synechococcus spongiarum</name>
    <dbReference type="NCBI Taxonomy" id="431041"/>
    <lineage>
        <taxon>Bacteria</taxon>
        <taxon>Bacillati</taxon>
        <taxon>Cyanobacteriota</taxon>
        <taxon>Cyanophyceae</taxon>
        <taxon>Synechococcales</taxon>
        <taxon>Synechococcaceae</taxon>
        <taxon>Synechococcus</taxon>
    </lineage>
</organism>
<keyword evidence="2" id="KW-1185">Reference proteome</keyword>
<evidence type="ECO:0000313" key="2">
    <source>
        <dbReference type="Proteomes" id="UP000182631"/>
    </source>
</evidence>
<accession>A0A164Z3T9</accession>
<proteinExistence type="predicted"/>
<sequence length="47" mass="5487">MGTYVCKPQSIDHLQQDLNHLHNQLEQVYFRVPQSFPPPHSSIQRTA</sequence>
<dbReference type="EMBL" id="FITM01000047">
    <property type="protein sequence ID" value="SAY38527.1"/>
    <property type="molecule type" value="Genomic_DNA"/>
</dbReference>
<protein>
    <submittedName>
        <fullName evidence="1">Protein containing domains DUF403</fullName>
    </submittedName>
</protein>
<dbReference type="AlphaFoldDB" id="A0A164Z3T9"/>
<gene>
    <name evidence="1" type="ORF">FLM9_411</name>
</gene>
<evidence type="ECO:0000313" key="1">
    <source>
        <dbReference type="EMBL" id="SAY38527.1"/>
    </source>
</evidence>
<reference evidence="2" key="1">
    <citation type="submission" date="2016-02" db="EMBL/GenBank/DDBJ databases">
        <authorList>
            <person name="liu f."/>
        </authorList>
    </citation>
    <scope>NUCLEOTIDE SEQUENCE [LARGE SCALE GENOMIC DNA]</scope>
</reference>